<dbReference type="InterPro" id="IPR000801">
    <property type="entry name" value="Esterase-like"/>
</dbReference>
<dbReference type="GO" id="GO:0016747">
    <property type="term" value="F:acyltransferase activity, transferring groups other than amino-acyl groups"/>
    <property type="evidence" value="ECO:0007669"/>
    <property type="project" value="TreeGrafter"/>
</dbReference>
<sequence>MKIDLMIHQQIRRMPLLVACALVAFLFAGPTQVCGQRTRDQRPPVSWVNPDLPNGPGLTHKVLSSKAMGHDVGYVVFTPADYDASGNTRYPVIYFLHGMGGTEASDSAGFASHIARGVRDDSIPPVICVFPNGGRSGYRGSVETMILTELIPLIDESYPTKAEAKSRVVAGFSMGGAGAVQLSVMHPELFCAAGSWGGGMWRDADATLAAAVSGAETLRGNGYAALLVNGDQDRPQAFKPLAEKFKELEIPHEVVVLPDTPHNLGMYYQRAGAKMIQFLGKRLQH</sequence>
<reference evidence="1 2" key="1">
    <citation type="submission" date="2019-02" db="EMBL/GenBank/DDBJ databases">
        <title>Deep-cultivation of Planctomycetes and their phenomic and genomic characterization uncovers novel biology.</title>
        <authorList>
            <person name="Wiegand S."/>
            <person name="Jogler M."/>
            <person name="Boedeker C."/>
            <person name="Pinto D."/>
            <person name="Vollmers J."/>
            <person name="Rivas-Marin E."/>
            <person name="Kohn T."/>
            <person name="Peeters S.H."/>
            <person name="Heuer A."/>
            <person name="Rast P."/>
            <person name="Oberbeckmann S."/>
            <person name="Bunk B."/>
            <person name="Jeske O."/>
            <person name="Meyerdierks A."/>
            <person name="Storesund J.E."/>
            <person name="Kallscheuer N."/>
            <person name="Luecker S."/>
            <person name="Lage O.M."/>
            <person name="Pohl T."/>
            <person name="Merkel B.J."/>
            <person name="Hornburger P."/>
            <person name="Mueller R.-W."/>
            <person name="Bruemmer F."/>
            <person name="Labrenz M."/>
            <person name="Spormann A.M."/>
            <person name="Op Den Camp H."/>
            <person name="Overmann J."/>
            <person name="Amann R."/>
            <person name="Jetten M.S.M."/>
            <person name="Mascher T."/>
            <person name="Medema M.H."/>
            <person name="Devos D.P."/>
            <person name="Kaster A.-K."/>
            <person name="Ovreas L."/>
            <person name="Rohde M."/>
            <person name="Galperin M.Y."/>
            <person name="Jogler C."/>
        </authorList>
    </citation>
    <scope>NUCLEOTIDE SEQUENCE [LARGE SCALE GENOMIC DNA]</scope>
    <source>
        <strain evidence="1 2">CA13</strain>
    </source>
</reference>
<accession>A0A5C5YUT7</accession>
<evidence type="ECO:0000313" key="1">
    <source>
        <dbReference type="EMBL" id="TWT78774.1"/>
    </source>
</evidence>
<dbReference type="InterPro" id="IPR050583">
    <property type="entry name" value="Mycobacterial_A85_antigen"/>
</dbReference>
<gene>
    <name evidence="1" type="primary">axe1-6A</name>
    <name evidence="1" type="ORF">CA13_01710</name>
</gene>
<dbReference type="RefSeq" id="WP_419193769.1">
    <property type="nucleotide sequence ID" value="NZ_SJPJ01000001.1"/>
</dbReference>
<evidence type="ECO:0000313" key="2">
    <source>
        <dbReference type="Proteomes" id="UP000315010"/>
    </source>
</evidence>
<dbReference type="Proteomes" id="UP000315010">
    <property type="component" value="Unassembled WGS sequence"/>
</dbReference>
<dbReference type="InterPro" id="IPR029058">
    <property type="entry name" value="AB_hydrolase_fold"/>
</dbReference>
<comment type="caution">
    <text evidence="1">The sequence shown here is derived from an EMBL/GenBank/DDBJ whole genome shotgun (WGS) entry which is preliminary data.</text>
</comment>
<dbReference type="PANTHER" id="PTHR48098">
    <property type="entry name" value="ENTEROCHELIN ESTERASE-RELATED"/>
    <property type="match status" value="1"/>
</dbReference>
<dbReference type="AlphaFoldDB" id="A0A5C5YUT7"/>
<name>A0A5C5YUT7_9BACT</name>
<keyword evidence="2" id="KW-1185">Reference proteome</keyword>
<organism evidence="1 2">
    <name type="scientific">Novipirellula herctigrandis</name>
    <dbReference type="NCBI Taxonomy" id="2527986"/>
    <lineage>
        <taxon>Bacteria</taxon>
        <taxon>Pseudomonadati</taxon>
        <taxon>Planctomycetota</taxon>
        <taxon>Planctomycetia</taxon>
        <taxon>Pirellulales</taxon>
        <taxon>Pirellulaceae</taxon>
        <taxon>Novipirellula</taxon>
    </lineage>
</organism>
<dbReference type="EMBL" id="SJPJ01000001">
    <property type="protein sequence ID" value="TWT78774.1"/>
    <property type="molecule type" value="Genomic_DNA"/>
</dbReference>
<dbReference type="Gene3D" id="3.40.50.1820">
    <property type="entry name" value="alpha/beta hydrolase"/>
    <property type="match status" value="1"/>
</dbReference>
<proteinExistence type="predicted"/>
<dbReference type="SUPFAM" id="SSF53474">
    <property type="entry name" value="alpha/beta-Hydrolases"/>
    <property type="match status" value="1"/>
</dbReference>
<dbReference type="PANTHER" id="PTHR48098:SF1">
    <property type="entry name" value="DIACYLGLYCEROL ACYLTRANSFERASE_MYCOLYLTRANSFERASE AG85A"/>
    <property type="match status" value="1"/>
</dbReference>
<protein>
    <submittedName>
        <fullName evidence="1">Carbohydrate acetyl esterase/feruloyl esterase</fullName>
    </submittedName>
</protein>
<dbReference type="Pfam" id="PF00756">
    <property type="entry name" value="Esterase"/>
    <property type="match status" value="1"/>
</dbReference>